<dbReference type="InterPro" id="IPR002052">
    <property type="entry name" value="DNA_methylase_N6_adenine_CS"/>
</dbReference>
<dbReference type="Pfam" id="PF18135">
    <property type="entry name" value="Type_ISP_C"/>
    <property type="match status" value="1"/>
</dbReference>
<dbReference type="GO" id="GO:0003676">
    <property type="term" value="F:nucleic acid binding"/>
    <property type="evidence" value="ECO:0007669"/>
    <property type="project" value="InterPro"/>
</dbReference>
<name>A0A5C8E117_9SPIR</name>
<dbReference type="Gene3D" id="3.40.50.150">
    <property type="entry name" value="Vaccinia Virus protein VP39"/>
    <property type="match status" value="1"/>
</dbReference>
<accession>A0A5C8E117</accession>
<protein>
    <submittedName>
        <fullName evidence="3">Uncharacterized protein</fullName>
    </submittedName>
</protein>
<proteinExistence type="predicted"/>
<dbReference type="InterPro" id="IPR053980">
    <property type="entry name" value="ISP_coupler"/>
</dbReference>
<dbReference type="SUPFAM" id="SSF53335">
    <property type="entry name" value="S-adenosyl-L-methionine-dependent methyltransferases"/>
    <property type="match status" value="1"/>
</dbReference>
<feature type="domain" description="Type ISP restriction-modification enzyme coupler" evidence="2">
    <location>
        <begin position="178"/>
        <end position="261"/>
    </location>
</feature>
<evidence type="ECO:0000259" key="2">
    <source>
        <dbReference type="Pfam" id="PF22240"/>
    </source>
</evidence>
<dbReference type="RefSeq" id="WP_147736845.1">
    <property type="nucleotide sequence ID" value="NZ_SAXX01000021.1"/>
</dbReference>
<feature type="domain" description="Type ISP restriction-modification enzyme LLaBIII C-terminal specificity" evidence="1">
    <location>
        <begin position="719"/>
        <end position="1064"/>
    </location>
</feature>
<dbReference type="InterPro" id="IPR029063">
    <property type="entry name" value="SAM-dependent_MTases_sf"/>
</dbReference>
<dbReference type="EMBL" id="SAXX01000021">
    <property type="protein sequence ID" value="TXJ31517.1"/>
    <property type="molecule type" value="Genomic_DNA"/>
</dbReference>
<evidence type="ECO:0000313" key="4">
    <source>
        <dbReference type="Proteomes" id="UP000324707"/>
    </source>
</evidence>
<dbReference type="Pfam" id="PF22240">
    <property type="entry name" value="ISP_coupler"/>
    <property type="match status" value="1"/>
</dbReference>
<evidence type="ECO:0000313" key="3">
    <source>
        <dbReference type="EMBL" id="TXJ31517.1"/>
    </source>
</evidence>
<evidence type="ECO:0000259" key="1">
    <source>
        <dbReference type="Pfam" id="PF18135"/>
    </source>
</evidence>
<comment type="caution">
    <text evidence="3">The sequence shown here is derived from an EMBL/GenBank/DDBJ whole genome shotgun (WGS) entry which is preliminary data.</text>
</comment>
<reference evidence="3 4" key="1">
    <citation type="journal article" date="1992" name="Lakartidningen">
        <title>[Penicillin V and not amoxicillin is the first choice preparation in acute otitis].</title>
        <authorList>
            <person name="Kamme C."/>
            <person name="Lundgren K."/>
            <person name="Prellner K."/>
        </authorList>
    </citation>
    <scope>NUCLEOTIDE SEQUENCE [LARGE SCALE GENOMIC DNA]</scope>
    <source>
        <strain evidence="3 4">PC5538III-lc</strain>
    </source>
</reference>
<dbReference type="PROSITE" id="PS00092">
    <property type="entry name" value="N6_MTASE"/>
    <property type="match status" value="1"/>
</dbReference>
<dbReference type="InterPro" id="IPR041635">
    <property type="entry name" value="Type_ISP_LLaBIII_C"/>
</dbReference>
<dbReference type="Proteomes" id="UP000324707">
    <property type="component" value="Unassembled WGS sequence"/>
</dbReference>
<organism evidence="3 4">
    <name type="scientific">Brachyspira aalborgi</name>
    <dbReference type="NCBI Taxonomy" id="29522"/>
    <lineage>
        <taxon>Bacteria</taxon>
        <taxon>Pseudomonadati</taxon>
        <taxon>Spirochaetota</taxon>
        <taxon>Spirochaetia</taxon>
        <taxon>Brachyspirales</taxon>
        <taxon>Brachyspiraceae</taxon>
        <taxon>Brachyspira</taxon>
    </lineage>
</organism>
<dbReference type="AlphaFoldDB" id="A0A5C8E117"/>
<dbReference type="PRINTS" id="PR00507">
    <property type="entry name" value="N12N6MTFRASE"/>
</dbReference>
<sequence>MYVNAIEKYYNEIKEAELNGMNNEQNIREYFYELLKNYTNSQNLKIERETKEFVFENGQKKNIFLDGRIKKENMVIGWVENKDAKDDLNKEIKNKKEKQYPLLNTIFENSKELVLFQDGKEVIRVNMSKSEELDKVLIKFVSFRPEEYKKFQDAFNNLKRILPDLAKDLRKFFKEEKKINKKFKENLKEFTKKCQLSINNNITEELAIEMIIQHMLTRDIFVIFFQNANFHMNNIISKSISNILTHINQKSFEITEKIKSYTDCLSSYTKTITKDDKQDILKTFYSDFYKALNSKKADVQGIEYTPIQIVKFMVDASEQLLYKHFNKKLSSRDVNILDPCSGTGIFMAEIINRINLKDLEYKYKNELFSNEIDIMPYYISNLNIENAYFERTNSYEIFENICFLDTLEFQTKLGNNALFGMEEFSEGNVKRAVRQYEKKINLIIGNPPYNANQKSENDNNKNKVYIDLDKRIKDTYVNLSSAQKTKQYDMYKRFIRWASDRIKSEDDGIIAFITNNAYLDSRQDDGFRKSVQKEFDYIYIIDLKGNARKRNKSEGGNVFNIQTGVAIMFLIKKEIPINKKVIARTKSEAIQKVDCHASVEARNDYDNNVASAHCVNSSEESAKETNAQGVKTPCYSANENPLYQKKANIKYYNIGDFLSGDKKLMSLQQDISFFDFEDIIPDNKGQWLNQTNNDFYEHTALIDKNVKNQKVGKAIEQKAIFKLFSLGVLTARDDWAYDFDKEQLEKKIKHFLKVYDKERKKWADKKLNDANFNDNLDYSIKWVGDTKDYMVKNKEIKFNKNAIRKCLYRPFVKNYVYFDYPIMQRPYQNKKIFEKENLENICLTFTTPENYRFSNLVTIGLADYHVMLYGTVNTPLYVYENGEKKLNITDYAIKEFQNKYKDKATAENIFAYCHAVLSSPKYQKEYEENLKIDYPRIPLYKNFDRFVELGKRLIKLQTEFENFDCRNEEIQLKIEKDFKYMPEDFSMIKLNKEKGIIIFDGKNRIENIPKKAFDYKIGTRSALDWIIDYYKPKKLNPQKELHHKTLIENGLNSYDYKNIREYLFELIPKIIEISVETVDIFKELEKLN</sequence>
<gene>
    <name evidence="3" type="ORF">EPJ69_07735</name>
</gene>
<dbReference type="GO" id="GO:0008168">
    <property type="term" value="F:methyltransferase activity"/>
    <property type="evidence" value="ECO:0007669"/>
    <property type="project" value="InterPro"/>
</dbReference>
<dbReference type="GO" id="GO:0032259">
    <property type="term" value="P:methylation"/>
    <property type="evidence" value="ECO:0007669"/>
    <property type="project" value="InterPro"/>
</dbReference>